<accession>A0A1V8SKL8</accession>
<sequence length="271" mass="30827">MAAAQRNVSASMHRMDIDLKQDAGIVSPARTAERAPERRQEVRNDSTWKPKKHVAESRNLASRTFRDVHKIPSPTPNLEPVAPRTEGEVEPERSRYQYSDALAARNNRTRGALEFMSAAVNSKKPLDELTKDVKQALEMACPYMHVLYSKVDELDHKDRERVKRVFVCSLKDPKTLKTELDFEITIVNVPLKARTFAVVFKQQTNLKYASTAATFPNEFFKPAVIATCYGSDARPQRAWQLRLSSSRSRSPEHMSLPEVSRCNLKETSTRP</sequence>
<evidence type="ECO:0000313" key="3">
    <source>
        <dbReference type="Proteomes" id="UP000192596"/>
    </source>
</evidence>
<gene>
    <name evidence="2" type="ORF">B0A48_14755</name>
</gene>
<name>A0A1V8SKL8_9PEZI</name>
<evidence type="ECO:0000256" key="1">
    <source>
        <dbReference type="SAM" id="MobiDB-lite"/>
    </source>
</evidence>
<reference evidence="3" key="1">
    <citation type="submission" date="2017-03" db="EMBL/GenBank/DDBJ databases">
        <title>Genomes of endolithic fungi from Antarctica.</title>
        <authorList>
            <person name="Coleine C."/>
            <person name="Masonjones S."/>
            <person name="Stajich J.E."/>
        </authorList>
    </citation>
    <scope>NUCLEOTIDE SEQUENCE [LARGE SCALE GENOMIC DNA]</scope>
    <source>
        <strain evidence="3">CCFEE 5527</strain>
    </source>
</reference>
<dbReference type="AlphaFoldDB" id="A0A1V8SKL8"/>
<feature type="region of interest" description="Disordered" evidence="1">
    <location>
        <begin position="21"/>
        <end position="54"/>
    </location>
</feature>
<dbReference type="EMBL" id="NAJO01000039">
    <property type="protein sequence ID" value="OQN99613.1"/>
    <property type="molecule type" value="Genomic_DNA"/>
</dbReference>
<organism evidence="2 3">
    <name type="scientific">Cryoendolithus antarcticus</name>
    <dbReference type="NCBI Taxonomy" id="1507870"/>
    <lineage>
        <taxon>Eukaryota</taxon>
        <taxon>Fungi</taxon>
        <taxon>Dikarya</taxon>
        <taxon>Ascomycota</taxon>
        <taxon>Pezizomycotina</taxon>
        <taxon>Dothideomycetes</taxon>
        <taxon>Dothideomycetidae</taxon>
        <taxon>Cladosporiales</taxon>
        <taxon>Cladosporiaceae</taxon>
        <taxon>Cryoendolithus</taxon>
    </lineage>
</organism>
<feature type="region of interest" description="Disordered" evidence="1">
    <location>
        <begin position="242"/>
        <end position="271"/>
    </location>
</feature>
<dbReference type="InParanoid" id="A0A1V8SKL8"/>
<evidence type="ECO:0000313" key="2">
    <source>
        <dbReference type="EMBL" id="OQN99613.1"/>
    </source>
</evidence>
<comment type="caution">
    <text evidence="2">The sequence shown here is derived from an EMBL/GenBank/DDBJ whole genome shotgun (WGS) entry which is preliminary data.</text>
</comment>
<protein>
    <submittedName>
        <fullName evidence="2">Uncharacterized protein</fullName>
    </submittedName>
</protein>
<feature type="region of interest" description="Disordered" evidence="1">
    <location>
        <begin position="68"/>
        <end position="93"/>
    </location>
</feature>
<dbReference type="Proteomes" id="UP000192596">
    <property type="component" value="Unassembled WGS sequence"/>
</dbReference>
<feature type="compositionally biased region" description="Basic and acidic residues" evidence="1">
    <location>
        <begin position="31"/>
        <end position="54"/>
    </location>
</feature>
<keyword evidence="3" id="KW-1185">Reference proteome</keyword>
<proteinExistence type="predicted"/>